<feature type="binding site" evidence="7">
    <location>
        <begin position="311"/>
        <end position="315"/>
    </location>
    <ligand>
        <name>FMN</name>
        <dbReference type="ChEBI" id="CHEBI:58210"/>
    </ligand>
</feature>
<feature type="domain" description="FMN hydroxy acid dehydrogenase" evidence="8">
    <location>
        <begin position="3"/>
        <end position="385"/>
    </location>
</feature>
<comment type="caution">
    <text evidence="9">The sequence shown here is derived from an EMBL/GenBank/DDBJ whole genome shotgun (WGS) entry which is preliminary data.</text>
</comment>
<reference evidence="9 10" key="1">
    <citation type="submission" date="2020-07" db="EMBL/GenBank/DDBJ databases">
        <title>Taxonomic revisions and descriptions of new bacterial species based on genomic comparisons in the high-G+C-content subgroup of the family Alcaligenaceae.</title>
        <authorList>
            <person name="Szabo A."/>
            <person name="Felfoldi T."/>
        </authorList>
    </citation>
    <scope>NUCLEOTIDE SEQUENCE [LARGE SCALE GENOMIC DNA]</scope>
    <source>
        <strain evidence="9 10">DSM 25264</strain>
    </source>
</reference>
<keyword evidence="4" id="KW-0560">Oxidoreductase</keyword>
<feature type="binding site" evidence="7">
    <location>
        <begin position="334"/>
        <end position="335"/>
    </location>
    <ligand>
        <name>FMN</name>
        <dbReference type="ChEBI" id="CHEBI:58210"/>
    </ligand>
</feature>
<evidence type="ECO:0000256" key="4">
    <source>
        <dbReference type="ARBA" id="ARBA00023002"/>
    </source>
</evidence>
<dbReference type="PANTHER" id="PTHR10578:SF107">
    <property type="entry name" value="2-HYDROXYACID OXIDASE 1"/>
    <property type="match status" value="1"/>
</dbReference>
<evidence type="ECO:0000313" key="9">
    <source>
        <dbReference type="EMBL" id="NYT37953.1"/>
    </source>
</evidence>
<dbReference type="InterPro" id="IPR008259">
    <property type="entry name" value="FMN_hydac_DH_AS"/>
</dbReference>
<dbReference type="EMBL" id="JACCEW010000004">
    <property type="protein sequence ID" value="NYT37953.1"/>
    <property type="molecule type" value="Genomic_DNA"/>
</dbReference>
<gene>
    <name evidence="9" type="ORF">H0A68_13785</name>
</gene>
<keyword evidence="2 7" id="KW-0285">Flavoprotein</keyword>
<dbReference type="InterPro" id="IPR000262">
    <property type="entry name" value="FMN-dep_DH"/>
</dbReference>
<dbReference type="AlphaFoldDB" id="A0A853FCZ9"/>
<dbReference type="Pfam" id="PF01070">
    <property type="entry name" value="FMN_dh"/>
    <property type="match status" value="1"/>
</dbReference>
<evidence type="ECO:0000313" key="10">
    <source>
        <dbReference type="Proteomes" id="UP000580517"/>
    </source>
</evidence>
<feature type="binding site" evidence="7">
    <location>
        <position position="134"/>
    </location>
    <ligand>
        <name>glyoxylate</name>
        <dbReference type="ChEBI" id="CHEBI:36655"/>
    </ligand>
</feature>
<feature type="binding site" evidence="7">
    <location>
        <position position="132"/>
    </location>
    <ligand>
        <name>glyoxylate</name>
        <dbReference type="ChEBI" id="CHEBI:36655"/>
    </ligand>
</feature>
<evidence type="ECO:0000256" key="6">
    <source>
        <dbReference type="PIRSR" id="PIRSR000138-1"/>
    </source>
</evidence>
<feature type="binding site" evidence="7">
    <location>
        <position position="169"/>
    </location>
    <ligand>
        <name>glyoxylate</name>
        <dbReference type="ChEBI" id="CHEBI:36655"/>
    </ligand>
</feature>
<dbReference type="PANTHER" id="PTHR10578">
    <property type="entry name" value="S -2-HYDROXY-ACID OXIDASE-RELATED"/>
    <property type="match status" value="1"/>
</dbReference>
<evidence type="ECO:0000256" key="5">
    <source>
        <dbReference type="ARBA" id="ARBA00024042"/>
    </source>
</evidence>
<dbReference type="InterPro" id="IPR012133">
    <property type="entry name" value="Alpha-hydoxy_acid_DH_FMN"/>
</dbReference>
<feature type="binding site" evidence="7">
    <location>
        <position position="256"/>
    </location>
    <ligand>
        <name>FMN</name>
        <dbReference type="ChEBI" id="CHEBI:58210"/>
    </ligand>
</feature>
<feature type="binding site" evidence="7">
    <location>
        <position position="111"/>
    </location>
    <ligand>
        <name>FMN</name>
        <dbReference type="ChEBI" id="CHEBI:58210"/>
    </ligand>
</feature>
<dbReference type="PIRSF" id="PIRSF000138">
    <property type="entry name" value="Al-hdrx_acd_dh"/>
    <property type="match status" value="1"/>
</dbReference>
<evidence type="ECO:0000256" key="2">
    <source>
        <dbReference type="ARBA" id="ARBA00022630"/>
    </source>
</evidence>
<dbReference type="CDD" id="cd02809">
    <property type="entry name" value="alpha_hydroxyacid_oxid_FMN"/>
    <property type="match status" value="1"/>
</dbReference>
<dbReference type="RefSeq" id="WP_129969903.1">
    <property type="nucleotide sequence ID" value="NZ_JACCEW010000004.1"/>
</dbReference>
<dbReference type="InterPro" id="IPR013785">
    <property type="entry name" value="Aldolase_TIM"/>
</dbReference>
<feature type="binding site" evidence="7">
    <location>
        <position position="278"/>
    </location>
    <ligand>
        <name>FMN</name>
        <dbReference type="ChEBI" id="CHEBI:58210"/>
    </ligand>
</feature>
<dbReference type="PROSITE" id="PS00557">
    <property type="entry name" value="FMN_HYDROXY_ACID_DH_1"/>
    <property type="match status" value="1"/>
</dbReference>
<feature type="binding site" evidence="7">
    <location>
        <begin position="82"/>
        <end position="84"/>
    </location>
    <ligand>
        <name>FMN</name>
        <dbReference type="ChEBI" id="CHEBI:58210"/>
    </ligand>
</feature>
<dbReference type="GO" id="GO:0016614">
    <property type="term" value="F:oxidoreductase activity, acting on CH-OH group of donors"/>
    <property type="evidence" value="ECO:0007669"/>
    <property type="project" value="UniProtKB-ARBA"/>
</dbReference>
<proteinExistence type="inferred from homology"/>
<accession>A0A853FCZ9</accession>
<dbReference type="FunFam" id="3.20.20.70:FF:000029">
    <property type="entry name" value="L-lactate dehydrogenase"/>
    <property type="match status" value="1"/>
</dbReference>
<evidence type="ECO:0000259" key="8">
    <source>
        <dbReference type="PROSITE" id="PS51349"/>
    </source>
</evidence>
<dbReference type="OrthoDB" id="8717062at2"/>
<protein>
    <submittedName>
        <fullName evidence="9">Alpha-hydroxy-acid oxidizing protein</fullName>
    </submittedName>
</protein>
<feature type="binding site" evidence="7">
    <location>
        <position position="160"/>
    </location>
    <ligand>
        <name>FMN</name>
        <dbReference type="ChEBI" id="CHEBI:58210"/>
    </ligand>
</feature>
<comment type="cofactor">
    <cofactor evidence="1">
        <name>FMN</name>
        <dbReference type="ChEBI" id="CHEBI:58210"/>
    </cofactor>
</comment>
<feature type="binding site" evidence="7">
    <location>
        <position position="283"/>
    </location>
    <ligand>
        <name>glyoxylate</name>
        <dbReference type="ChEBI" id="CHEBI:36655"/>
    </ligand>
</feature>
<dbReference type="PROSITE" id="PS51349">
    <property type="entry name" value="FMN_HYDROXY_ACID_DH_2"/>
    <property type="match status" value="1"/>
</dbReference>
<comment type="similarity">
    <text evidence="5">Belongs to the FMN-dependent alpha-hydroxy acid dehydrogenase family.</text>
</comment>
<dbReference type="SUPFAM" id="SSF51395">
    <property type="entry name" value="FMN-linked oxidoreductases"/>
    <property type="match status" value="1"/>
</dbReference>
<name>A0A853FCZ9_9BURK</name>
<dbReference type="InterPro" id="IPR037396">
    <property type="entry name" value="FMN_HAD"/>
</dbReference>
<sequence>MFDSLDESYAVDRLRVMARRRLPRAVYDFYEGGAEDELTLRANTSAFQETRLLPRVLRNVAQVSCATALFGGDMRLPIGIAPMGAVGFGRRGADVDLARAAAHHGIPYVLSTSATASIEEIADRAPGRLWFQAYILQDKARLHDLIRRAEAAGYEGLVITVDLPVGGKRERDLRNGLGFPMRITPRNFLQFALRPRWSLDMLVNGPPALPNLKGLNRMVADRRSMQSTAGRNYDPAFDLQALAKLRDTWRGKLIVKGVVNPRDVDGILSLGADALVVSNHGGRQLDTCTATLDALPGIVQAVAGRVPVMLDGGIRRGSDIFKALALGAAGVLIGRAALFGALAGGYAGADKVLDILHNELQRTMQLCGARSIAEIGDDMLASPPLCAAAPRTGSE</sequence>
<dbReference type="Proteomes" id="UP000580517">
    <property type="component" value="Unassembled WGS sequence"/>
</dbReference>
<evidence type="ECO:0000256" key="1">
    <source>
        <dbReference type="ARBA" id="ARBA00001917"/>
    </source>
</evidence>
<dbReference type="GO" id="GO:0010181">
    <property type="term" value="F:FMN binding"/>
    <property type="evidence" value="ECO:0007669"/>
    <property type="project" value="InterPro"/>
</dbReference>
<keyword evidence="10" id="KW-1185">Reference proteome</keyword>
<feature type="binding site" evidence="7">
    <location>
        <position position="280"/>
    </location>
    <ligand>
        <name>glyoxylate</name>
        <dbReference type="ChEBI" id="CHEBI:36655"/>
    </ligand>
</feature>
<keyword evidence="3 7" id="KW-0288">FMN</keyword>
<feature type="active site" description="Proton acceptor" evidence="6">
    <location>
        <position position="280"/>
    </location>
</feature>
<organism evidence="9 10">
    <name type="scientific">Allopusillimonas soli</name>
    <dbReference type="NCBI Taxonomy" id="659016"/>
    <lineage>
        <taxon>Bacteria</taxon>
        <taxon>Pseudomonadati</taxon>
        <taxon>Pseudomonadota</taxon>
        <taxon>Betaproteobacteria</taxon>
        <taxon>Burkholderiales</taxon>
        <taxon>Alcaligenaceae</taxon>
        <taxon>Allopusillimonas</taxon>
    </lineage>
</organism>
<evidence type="ECO:0000256" key="7">
    <source>
        <dbReference type="PIRSR" id="PIRSR000138-2"/>
    </source>
</evidence>
<evidence type="ECO:0000256" key="3">
    <source>
        <dbReference type="ARBA" id="ARBA00022643"/>
    </source>
</evidence>
<dbReference type="Gene3D" id="3.20.20.70">
    <property type="entry name" value="Aldolase class I"/>
    <property type="match status" value="1"/>
</dbReference>